<accession>N1M4U2</accession>
<feature type="domain" description="Leucine-binding protein" evidence="3">
    <location>
        <begin position="6"/>
        <end position="338"/>
    </location>
</feature>
<evidence type="ECO:0000313" key="5">
    <source>
        <dbReference type="Proteomes" id="UP001163947"/>
    </source>
</evidence>
<comment type="similarity">
    <text evidence="1">Belongs to the leucine-binding protein family.</text>
</comment>
<dbReference type="Proteomes" id="UP001163947">
    <property type="component" value="Chromosome"/>
</dbReference>
<dbReference type="PANTHER" id="PTHR47628">
    <property type="match status" value="1"/>
</dbReference>
<dbReference type="InterPro" id="IPR028081">
    <property type="entry name" value="Leu-bd"/>
</dbReference>
<accession>A0A0F6VFT8</accession>
<dbReference type="InterPro" id="IPR028082">
    <property type="entry name" value="Peripla_BP_I"/>
</dbReference>
<dbReference type="AlphaFoldDB" id="N1M4U2"/>
<dbReference type="PANTHER" id="PTHR47628:SF1">
    <property type="entry name" value="ALIPHATIC AMIDASE EXPRESSION-REGULATING PROTEIN"/>
    <property type="match status" value="1"/>
</dbReference>
<dbReference type="KEGG" id="rav:AAT18_02705"/>
<dbReference type="Pfam" id="PF13458">
    <property type="entry name" value="Peripla_BP_6"/>
    <property type="match status" value="1"/>
</dbReference>
<evidence type="ECO:0000259" key="3">
    <source>
        <dbReference type="Pfam" id="PF13458"/>
    </source>
</evidence>
<dbReference type="EMBL" id="CP106982">
    <property type="protein sequence ID" value="UYF93928.1"/>
    <property type="molecule type" value="Genomic_DNA"/>
</dbReference>
<dbReference type="Gene3D" id="3.40.50.2300">
    <property type="match status" value="2"/>
</dbReference>
<dbReference type="GeneID" id="83624042"/>
<dbReference type="CDD" id="cd06358">
    <property type="entry name" value="PBP1_NHase"/>
    <property type="match status" value="1"/>
</dbReference>
<evidence type="ECO:0000256" key="2">
    <source>
        <dbReference type="ARBA" id="ARBA00022729"/>
    </source>
</evidence>
<keyword evidence="2" id="KW-0732">Signal</keyword>
<dbReference type="SUPFAM" id="SSF53822">
    <property type="entry name" value="Periplasmic binding protein-like I"/>
    <property type="match status" value="1"/>
</dbReference>
<protein>
    <submittedName>
        <fullName evidence="4">Substrate-binding domain-containing protein</fullName>
    </submittedName>
</protein>
<evidence type="ECO:0000256" key="1">
    <source>
        <dbReference type="ARBA" id="ARBA00010062"/>
    </source>
</evidence>
<organism evidence="4 5">
    <name type="scientific">Rhodococcus aetherivorans</name>
    <dbReference type="NCBI Taxonomy" id="191292"/>
    <lineage>
        <taxon>Bacteria</taxon>
        <taxon>Bacillati</taxon>
        <taxon>Actinomycetota</taxon>
        <taxon>Actinomycetes</taxon>
        <taxon>Mycobacteriales</taxon>
        <taxon>Nocardiaceae</taxon>
        <taxon>Rhodococcus</taxon>
    </lineage>
</organism>
<dbReference type="RefSeq" id="WP_006932670.1">
    <property type="nucleotide sequence ID" value="NZ_BAAAYP010000013.1"/>
</dbReference>
<reference evidence="4" key="1">
    <citation type="submission" date="2022-09" db="EMBL/GenBank/DDBJ databases">
        <title>The genome sequence of Rhodococcus aetherivorans N1.</title>
        <authorList>
            <person name="Jiang W."/>
        </authorList>
    </citation>
    <scope>NUCLEOTIDE SEQUENCE</scope>
    <source>
        <strain evidence="4">N1</strain>
    </source>
</reference>
<name>N1M4U2_9NOCA</name>
<sequence length="350" mass="37818">MMSRSYRIGLVIPLRGPGGIYGPSCEAVANLAAATLNDNGGILAREVEIEVIDASLPAPELRAEIARLLAADRIHAVTGWHISTVREQLSSVLAHRIPYVYTSLYEGGESRPGIICSGETPGLQIGPALRWLREHAGIRRWTVVGANYVWPRRTVPAIRAYCHELDLQVVEEIYVDYGTTDFSRVLPRIEKSGAEGTVMLLVGRDAVAFNRAFCGRGLHQRLLRFSPLMEENMLLASGADATENLFVAASYFTSLVTACAQDFMSAYVRRFGPGAPPLNNAAESCYEGVTTLAALTAAAGSNTIDEILRHSGTLSYDGPRGSVHASAGLMHQDVHMAVADGYEFDVVATL</sequence>
<accession>A0A059MGV9</accession>
<proteinExistence type="inferred from homology"/>
<evidence type="ECO:0000313" key="4">
    <source>
        <dbReference type="EMBL" id="UYF93928.1"/>
    </source>
</evidence>
<gene>
    <name evidence="4" type="ORF">OCS65_26480</name>
</gene>